<dbReference type="RefSeq" id="WP_180568455.1">
    <property type="nucleotide sequence ID" value="NZ_JACCKB010000013.1"/>
</dbReference>
<evidence type="ECO:0000313" key="3">
    <source>
        <dbReference type="Proteomes" id="UP000569732"/>
    </source>
</evidence>
<reference evidence="2 3" key="1">
    <citation type="submission" date="2020-07" db="EMBL/GenBank/DDBJ databases">
        <title>Endozoicomonas sp. nov., isolated from sediment.</title>
        <authorList>
            <person name="Gu T."/>
        </authorList>
    </citation>
    <scope>NUCLEOTIDE SEQUENCE [LARGE SCALE GENOMIC DNA]</scope>
    <source>
        <strain evidence="2 3">SM1973</strain>
    </source>
</reference>
<keyword evidence="1" id="KW-1133">Transmembrane helix</keyword>
<keyword evidence="1" id="KW-0472">Membrane</keyword>
<name>A0A853I4F9_9GAMM</name>
<sequence length="78" mass="8635">MITSTLDGWYFGNLFLGGLIGMLIVDPLTGAMFKLQDTAQVDLIASSYQSNNNLDKTLQVVSLNDLPEEYHSKLVKIN</sequence>
<keyword evidence="1" id="KW-0812">Transmembrane</keyword>
<organism evidence="2 3">
    <name type="scientific">Spartinivicinus marinus</name>
    <dbReference type="NCBI Taxonomy" id="2994442"/>
    <lineage>
        <taxon>Bacteria</taxon>
        <taxon>Pseudomonadati</taxon>
        <taxon>Pseudomonadota</taxon>
        <taxon>Gammaproteobacteria</taxon>
        <taxon>Oceanospirillales</taxon>
        <taxon>Zooshikellaceae</taxon>
        <taxon>Spartinivicinus</taxon>
    </lineage>
</organism>
<dbReference type="AlphaFoldDB" id="A0A853I4F9"/>
<accession>A0A853I4F9</accession>
<gene>
    <name evidence="2" type="ORF">H0A36_10465</name>
</gene>
<dbReference type="EMBL" id="JACCKB010000013">
    <property type="protein sequence ID" value="NYZ66432.1"/>
    <property type="molecule type" value="Genomic_DNA"/>
</dbReference>
<protein>
    <submittedName>
        <fullName evidence="2">Uncharacterized protein</fullName>
    </submittedName>
</protein>
<proteinExistence type="predicted"/>
<keyword evidence="3" id="KW-1185">Reference proteome</keyword>
<evidence type="ECO:0000256" key="1">
    <source>
        <dbReference type="SAM" id="Phobius"/>
    </source>
</evidence>
<comment type="caution">
    <text evidence="2">The sequence shown here is derived from an EMBL/GenBank/DDBJ whole genome shotgun (WGS) entry which is preliminary data.</text>
</comment>
<evidence type="ECO:0000313" key="2">
    <source>
        <dbReference type="EMBL" id="NYZ66432.1"/>
    </source>
</evidence>
<feature type="transmembrane region" description="Helical" evidence="1">
    <location>
        <begin position="6"/>
        <end position="25"/>
    </location>
</feature>
<dbReference type="Proteomes" id="UP000569732">
    <property type="component" value="Unassembled WGS sequence"/>
</dbReference>